<sequence>MRRRRRGTLHRIYPGVYAVGSPTLSMQGRFLAATKATDGVLSHYSAATLWRLVDYDERARPQVTVPHDKPKQVAGIQVFRSRRDVQARTLDGIRVATPAEALVGLSSVMALIPLRRAAREALALKKATIRELLGKTKPLDEALALGFVPTRSVLEDSVDDLIRTAFDPPIAQQTLVLDGIPTTPDFRWPHLRLCVEADGDQWHNHLLARQDDAAKQARLEAHGERVLRVTWTQATREPQQTLARLAAAGAPTRSRGSARAPTE</sequence>
<name>A0A660L706_9ACTN</name>
<dbReference type="Proteomes" id="UP000278962">
    <property type="component" value="Unassembled WGS sequence"/>
</dbReference>
<accession>A0A660L706</accession>
<dbReference type="SUPFAM" id="SSF52980">
    <property type="entry name" value="Restriction endonuclease-like"/>
    <property type="match status" value="1"/>
</dbReference>
<dbReference type="EMBL" id="RBIL01000001">
    <property type="protein sequence ID" value="RKQ90792.1"/>
    <property type="molecule type" value="Genomic_DNA"/>
</dbReference>
<dbReference type="Pfam" id="PF04480">
    <property type="entry name" value="DUF559"/>
    <property type="match status" value="1"/>
</dbReference>
<dbReference type="Gene3D" id="3.40.960.10">
    <property type="entry name" value="VSR Endonuclease"/>
    <property type="match status" value="1"/>
</dbReference>
<reference evidence="2 3" key="1">
    <citation type="submission" date="2018-10" db="EMBL/GenBank/DDBJ databases">
        <title>Genomic Encyclopedia of Archaeal and Bacterial Type Strains, Phase II (KMG-II): from individual species to whole genera.</title>
        <authorList>
            <person name="Goeker M."/>
        </authorList>
    </citation>
    <scope>NUCLEOTIDE SEQUENCE [LARGE SCALE GENOMIC DNA]</scope>
    <source>
        <strain evidence="2 3">DSM 14954</strain>
    </source>
</reference>
<keyword evidence="3" id="KW-1185">Reference proteome</keyword>
<comment type="caution">
    <text evidence="2">The sequence shown here is derived from an EMBL/GenBank/DDBJ whole genome shotgun (WGS) entry which is preliminary data.</text>
</comment>
<evidence type="ECO:0000259" key="1">
    <source>
        <dbReference type="Pfam" id="PF04480"/>
    </source>
</evidence>
<dbReference type="InterPro" id="IPR011335">
    <property type="entry name" value="Restrct_endonuc-II-like"/>
</dbReference>
<gene>
    <name evidence="2" type="ORF">C8N24_0605</name>
</gene>
<organism evidence="2 3">
    <name type="scientific">Solirubrobacter pauli</name>
    <dbReference type="NCBI Taxonomy" id="166793"/>
    <lineage>
        <taxon>Bacteria</taxon>
        <taxon>Bacillati</taxon>
        <taxon>Actinomycetota</taxon>
        <taxon>Thermoleophilia</taxon>
        <taxon>Solirubrobacterales</taxon>
        <taxon>Solirubrobacteraceae</taxon>
        <taxon>Solirubrobacter</taxon>
    </lineage>
</organism>
<evidence type="ECO:0000313" key="3">
    <source>
        <dbReference type="Proteomes" id="UP000278962"/>
    </source>
</evidence>
<feature type="domain" description="DUF559" evidence="1">
    <location>
        <begin position="185"/>
        <end position="245"/>
    </location>
</feature>
<evidence type="ECO:0000313" key="2">
    <source>
        <dbReference type="EMBL" id="RKQ90792.1"/>
    </source>
</evidence>
<dbReference type="AlphaFoldDB" id="A0A660L706"/>
<proteinExistence type="predicted"/>
<protein>
    <submittedName>
        <fullName evidence="2">Uncharacterized protein DUF559</fullName>
    </submittedName>
</protein>
<dbReference type="InterPro" id="IPR007569">
    <property type="entry name" value="DUF559"/>
</dbReference>